<gene>
    <name evidence="2" type="ORF">HRI_001379500</name>
</gene>
<sequence length="89" mass="10081">MKLSGYNFHGIIVFVFVMLCINSTSAITKFNVLNFGAKPNGRTDSTKVSSRHGMQHVARKTRASYMCRKGGIWFVHWSLKENTEALRSL</sequence>
<name>A0A9W7LTN2_HIBTR</name>
<proteinExistence type="predicted"/>
<accession>A0A9W7LTN2</accession>
<organism evidence="2 3">
    <name type="scientific">Hibiscus trionum</name>
    <name type="common">Flower of an hour</name>
    <dbReference type="NCBI Taxonomy" id="183268"/>
    <lineage>
        <taxon>Eukaryota</taxon>
        <taxon>Viridiplantae</taxon>
        <taxon>Streptophyta</taxon>
        <taxon>Embryophyta</taxon>
        <taxon>Tracheophyta</taxon>
        <taxon>Spermatophyta</taxon>
        <taxon>Magnoliopsida</taxon>
        <taxon>eudicotyledons</taxon>
        <taxon>Gunneridae</taxon>
        <taxon>Pentapetalae</taxon>
        <taxon>rosids</taxon>
        <taxon>malvids</taxon>
        <taxon>Malvales</taxon>
        <taxon>Malvaceae</taxon>
        <taxon>Malvoideae</taxon>
        <taxon>Hibiscus</taxon>
    </lineage>
</organism>
<evidence type="ECO:0000313" key="3">
    <source>
        <dbReference type="Proteomes" id="UP001165190"/>
    </source>
</evidence>
<feature type="chain" id="PRO_5040838722" evidence="1">
    <location>
        <begin position="27"/>
        <end position="89"/>
    </location>
</feature>
<evidence type="ECO:0000256" key="1">
    <source>
        <dbReference type="SAM" id="SignalP"/>
    </source>
</evidence>
<keyword evidence="1" id="KW-0732">Signal</keyword>
<reference evidence="2" key="1">
    <citation type="submission" date="2023-05" db="EMBL/GenBank/DDBJ databases">
        <title>Genome and transcriptome analyses reveal genes involved in the formation of fine ridges on petal epidermal cells in Hibiscus trionum.</title>
        <authorList>
            <person name="Koshimizu S."/>
            <person name="Masuda S."/>
            <person name="Ishii T."/>
            <person name="Shirasu K."/>
            <person name="Hoshino A."/>
            <person name="Arita M."/>
        </authorList>
    </citation>
    <scope>NUCLEOTIDE SEQUENCE</scope>
    <source>
        <strain evidence="2">Hamamatsu line</strain>
    </source>
</reference>
<comment type="caution">
    <text evidence="2">The sequence shown here is derived from an EMBL/GenBank/DDBJ whole genome shotgun (WGS) entry which is preliminary data.</text>
</comment>
<evidence type="ECO:0000313" key="2">
    <source>
        <dbReference type="EMBL" id="GMI77102.1"/>
    </source>
</evidence>
<dbReference type="AlphaFoldDB" id="A0A9W7LTN2"/>
<keyword evidence="3" id="KW-1185">Reference proteome</keyword>
<dbReference type="Proteomes" id="UP001165190">
    <property type="component" value="Unassembled WGS sequence"/>
</dbReference>
<dbReference type="EMBL" id="BSYR01000013">
    <property type="protein sequence ID" value="GMI77102.1"/>
    <property type="molecule type" value="Genomic_DNA"/>
</dbReference>
<feature type="signal peptide" evidence="1">
    <location>
        <begin position="1"/>
        <end position="26"/>
    </location>
</feature>
<protein>
    <submittedName>
        <fullName evidence="2">Uncharacterized protein</fullName>
    </submittedName>
</protein>